<evidence type="ECO:0000259" key="2">
    <source>
        <dbReference type="Pfam" id="PF07110"/>
    </source>
</evidence>
<feature type="domain" description="EthD" evidence="2">
    <location>
        <begin position="23"/>
        <end position="115"/>
    </location>
</feature>
<dbReference type="Pfam" id="PF07110">
    <property type="entry name" value="EthD"/>
    <property type="match status" value="1"/>
</dbReference>
<organism evidence="3 4">
    <name type="scientific">Diplogelasinospora grovesii</name>
    <dbReference type="NCBI Taxonomy" id="303347"/>
    <lineage>
        <taxon>Eukaryota</taxon>
        <taxon>Fungi</taxon>
        <taxon>Dikarya</taxon>
        <taxon>Ascomycota</taxon>
        <taxon>Pezizomycotina</taxon>
        <taxon>Sordariomycetes</taxon>
        <taxon>Sordariomycetidae</taxon>
        <taxon>Sordariales</taxon>
        <taxon>Diplogelasinosporaceae</taxon>
        <taxon>Diplogelasinospora</taxon>
    </lineage>
</organism>
<gene>
    <name evidence="3" type="ORF">QBC46DRAFT_370844</name>
</gene>
<comment type="caution">
    <text evidence="3">The sequence shown here is derived from an EMBL/GenBank/DDBJ whole genome shotgun (WGS) entry which is preliminary data.</text>
</comment>
<comment type="similarity">
    <text evidence="1">Belongs to the tpcK family.</text>
</comment>
<evidence type="ECO:0000313" key="4">
    <source>
        <dbReference type="Proteomes" id="UP001303473"/>
    </source>
</evidence>
<dbReference type="Gene3D" id="3.30.70.100">
    <property type="match status" value="1"/>
</dbReference>
<accession>A0AAN6S8Z8</accession>
<keyword evidence="4" id="KW-1185">Reference proteome</keyword>
<evidence type="ECO:0000313" key="3">
    <source>
        <dbReference type="EMBL" id="KAK3945497.1"/>
    </source>
</evidence>
<dbReference type="AlphaFoldDB" id="A0AAN6S8Z8"/>
<protein>
    <recommendedName>
        <fullName evidence="2">EthD domain-containing protein</fullName>
    </recommendedName>
</protein>
<dbReference type="Proteomes" id="UP001303473">
    <property type="component" value="Unassembled WGS sequence"/>
</dbReference>
<proteinExistence type="inferred from homology"/>
<dbReference type="EMBL" id="MU853754">
    <property type="protein sequence ID" value="KAK3945497.1"/>
    <property type="molecule type" value="Genomic_DNA"/>
</dbReference>
<name>A0AAN6S8Z8_9PEZI</name>
<dbReference type="GO" id="GO:0016491">
    <property type="term" value="F:oxidoreductase activity"/>
    <property type="evidence" value="ECO:0007669"/>
    <property type="project" value="InterPro"/>
</dbReference>
<evidence type="ECO:0000256" key="1">
    <source>
        <dbReference type="ARBA" id="ARBA00005986"/>
    </source>
</evidence>
<dbReference type="InterPro" id="IPR009799">
    <property type="entry name" value="EthD_dom"/>
</dbReference>
<reference evidence="4" key="1">
    <citation type="journal article" date="2023" name="Mol. Phylogenet. Evol.">
        <title>Genome-scale phylogeny and comparative genomics of the fungal order Sordariales.</title>
        <authorList>
            <person name="Hensen N."/>
            <person name="Bonometti L."/>
            <person name="Westerberg I."/>
            <person name="Brannstrom I.O."/>
            <person name="Guillou S."/>
            <person name="Cros-Aarteil S."/>
            <person name="Calhoun S."/>
            <person name="Haridas S."/>
            <person name="Kuo A."/>
            <person name="Mondo S."/>
            <person name="Pangilinan J."/>
            <person name="Riley R."/>
            <person name="LaButti K."/>
            <person name="Andreopoulos B."/>
            <person name="Lipzen A."/>
            <person name="Chen C."/>
            <person name="Yan M."/>
            <person name="Daum C."/>
            <person name="Ng V."/>
            <person name="Clum A."/>
            <person name="Steindorff A."/>
            <person name="Ohm R.A."/>
            <person name="Martin F."/>
            <person name="Silar P."/>
            <person name="Natvig D.O."/>
            <person name="Lalanne C."/>
            <person name="Gautier V."/>
            <person name="Ament-Velasquez S.L."/>
            <person name="Kruys A."/>
            <person name="Hutchinson M.I."/>
            <person name="Powell A.J."/>
            <person name="Barry K."/>
            <person name="Miller A.N."/>
            <person name="Grigoriev I.V."/>
            <person name="Debuchy R."/>
            <person name="Gladieux P."/>
            <person name="Hiltunen Thoren M."/>
            <person name="Johannesson H."/>
        </authorList>
    </citation>
    <scope>NUCLEOTIDE SEQUENCE [LARGE SCALE GENOMIC DNA]</scope>
    <source>
        <strain evidence="4">CBS 340.73</strain>
    </source>
</reference>
<sequence length="183" mass="20354">MANITDGTESKLQWFGGPLFRAPNTTRAEFTASWRRHATLAAEWFVKFGVVEYRQIHLPDAITHVSGTPCDGIALVALMPDPHPDTDNTGGLAAALQHPYYHAVILPDERRFIHPESGSNPILKQSPSFPLPDPKMGALEWREMALELGQGATEHRVIHGGVLVVEIPESIRARWEELDSRHP</sequence>